<evidence type="ECO:0000256" key="12">
    <source>
        <dbReference type="ARBA" id="ARBA00047402"/>
    </source>
</evidence>
<dbReference type="GO" id="GO:0005975">
    <property type="term" value="P:carbohydrate metabolic process"/>
    <property type="evidence" value="ECO:0007669"/>
    <property type="project" value="InterPro"/>
</dbReference>
<keyword evidence="7" id="KW-0012">Acyltransferase</keyword>
<dbReference type="GO" id="GO:0005524">
    <property type="term" value="F:ATP binding"/>
    <property type="evidence" value="ECO:0007669"/>
    <property type="project" value="UniProtKB-KW"/>
</dbReference>
<dbReference type="PANTHER" id="PTHR45910">
    <property type="entry name" value="N-ALPHA-ACETYLTRANSFERASE 20"/>
    <property type="match status" value="1"/>
</dbReference>
<dbReference type="Pfam" id="PF00583">
    <property type="entry name" value="Acetyltransf_1"/>
    <property type="match status" value="1"/>
</dbReference>
<sequence length="292" mass="33651">MHYAYYTIQNNPSLVAPEQRSELFYMTTIRPFDVMDMLKFNNVNLDSMTETYGFNFYLYYLVNWPEYYQVAEHPNGQIMGYIMGKAEGRDENWHGHVTALSVAPDYRRLGLGARMMYTLEHISDMKKAYFVDLFVRVSNHVAISMYKALGYVVYREIIDYYSGPHDENAYGKFVDFYVLIMDADAIFVMGVSGCGKTTIGGQLANRLGWNYKDADDFHSEANVAKMSAGIPLNDADRRPWLLEINNYCKSHPKTIVGCSALKKQYRDILRDKIHCRFVFLDVSRSALGIPLL</sequence>
<evidence type="ECO:0000256" key="14">
    <source>
        <dbReference type="ARBA" id="ARBA00048177"/>
    </source>
</evidence>
<evidence type="ECO:0000256" key="13">
    <source>
        <dbReference type="ARBA" id="ARBA00048090"/>
    </source>
</evidence>
<dbReference type="InterPro" id="IPR006001">
    <property type="entry name" value="Therm_gnt_kin"/>
</dbReference>
<dbReference type="AlphaFoldDB" id="A0A0D6LAB7"/>
<dbReference type="CDD" id="cd04301">
    <property type="entry name" value="NAT_SF"/>
    <property type="match status" value="1"/>
</dbReference>
<feature type="domain" description="N-acetyltransferase" evidence="17">
    <location>
        <begin position="27"/>
        <end position="175"/>
    </location>
</feature>
<protein>
    <recommendedName>
        <fullName evidence="16">Gluconokinase</fullName>
        <ecNumber evidence="16">2.7.1.12</ecNumber>
    </recommendedName>
</protein>
<organism evidence="18 19">
    <name type="scientific">Ancylostoma ceylanicum</name>
    <dbReference type="NCBI Taxonomy" id="53326"/>
    <lineage>
        <taxon>Eukaryota</taxon>
        <taxon>Metazoa</taxon>
        <taxon>Ecdysozoa</taxon>
        <taxon>Nematoda</taxon>
        <taxon>Chromadorea</taxon>
        <taxon>Rhabditida</taxon>
        <taxon>Rhabditina</taxon>
        <taxon>Rhabditomorpha</taxon>
        <taxon>Strongyloidea</taxon>
        <taxon>Ancylostomatidae</taxon>
        <taxon>Ancylostomatinae</taxon>
        <taxon>Ancylostoma</taxon>
    </lineage>
</organism>
<evidence type="ECO:0000256" key="5">
    <source>
        <dbReference type="ARBA" id="ARBA00022777"/>
    </source>
</evidence>
<dbReference type="InterPro" id="IPR031322">
    <property type="entry name" value="Shikimate/glucono_kinase"/>
</dbReference>
<dbReference type="GO" id="GO:0120518">
    <property type="term" value="F:protein N-terminal-methionine acetyltransferase activity"/>
    <property type="evidence" value="ECO:0007669"/>
    <property type="project" value="UniProtKB-EC"/>
</dbReference>
<dbReference type="EC" id="2.7.1.12" evidence="16"/>
<accession>A0A0D6LAB7</accession>
<keyword evidence="5 16" id="KW-0418">Kinase</keyword>
<proteinExistence type="inferred from homology"/>
<dbReference type="InterPro" id="IPR027417">
    <property type="entry name" value="P-loop_NTPase"/>
</dbReference>
<comment type="catalytic activity">
    <reaction evidence="15">
        <text>N-terminal L-methionyl-L-glutamyl-[protein] + acetyl-CoA = N-terminal N(alpha)-acetyl-L-methionyl-L-glutamyl-[protein] + CoA + H(+)</text>
        <dbReference type="Rhea" id="RHEA:50488"/>
        <dbReference type="Rhea" id="RHEA-COMP:12696"/>
        <dbReference type="Rhea" id="RHEA-COMP:12697"/>
        <dbReference type="ChEBI" id="CHEBI:15378"/>
        <dbReference type="ChEBI" id="CHEBI:57287"/>
        <dbReference type="ChEBI" id="CHEBI:57288"/>
        <dbReference type="ChEBI" id="CHEBI:133359"/>
        <dbReference type="ChEBI" id="CHEBI:133360"/>
        <dbReference type="EC" id="2.3.1.254"/>
    </reaction>
</comment>
<evidence type="ECO:0000256" key="16">
    <source>
        <dbReference type="RuleBase" id="RU363066"/>
    </source>
</evidence>
<evidence type="ECO:0000259" key="17">
    <source>
        <dbReference type="PROSITE" id="PS51186"/>
    </source>
</evidence>
<comment type="pathway">
    <text evidence="1 16">Carbohydrate acid metabolism; D-gluconate degradation.</text>
</comment>
<keyword evidence="6 16" id="KW-0067">ATP-binding</keyword>
<comment type="catalytic activity">
    <reaction evidence="11">
        <text>N-terminal L-methionyl-L-aspartyl-[protein] + acetyl-CoA = N-terminal N(alpha)-acetyl-L-methionyl-L-aspartyl-[protein] + CoA + H(+)</text>
        <dbReference type="Rhea" id="RHEA:50480"/>
        <dbReference type="Rhea" id="RHEA-COMP:12692"/>
        <dbReference type="Rhea" id="RHEA-COMP:12693"/>
        <dbReference type="ChEBI" id="CHEBI:15378"/>
        <dbReference type="ChEBI" id="CHEBI:57287"/>
        <dbReference type="ChEBI" id="CHEBI:57288"/>
        <dbReference type="ChEBI" id="CHEBI:133045"/>
        <dbReference type="ChEBI" id="CHEBI:133063"/>
        <dbReference type="EC" id="2.3.1.254"/>
    </reaction>
</comment>
<comment type="catalytic activity">
    <reaction evidence="12">
        <text>N-terminal L-methionyl-L-asparaginyl-[protein] + acetyl-CoA = N-terminal N(alpha)-acetyl-L-methionyl-L-asparaginyl-[protein] + CoA + H(+)</text>
        <dbReference type="Rhea" id="RHEA:50484"/>
        <dbReference type="Rhea" id="RHEA-COMP:12694"/>
        <dbReference type="Rhea" id="RHEA-COMP:12695"/>
        <dbReference type="ChEBI" id="CHEBI:15378"/>
        <dbReference type="ChEBI" id="CHEBI:57287"/>
        <dbReference type="ChEBI" id="CHEBI:57288"/>
        <dbReference type="ChEBI" id="CHEBI:133356"/>
        <dbReference type="ChEBI" id="CHEBI:133358"/>
        <dbReference type="EC" id="2.3.1.254"/>
    </reaction>
</comment>
<evidence type="ECO:0000256" key="9">
    <source>
        <dbReference type="ARBA" id="ARBA00038748"/>
    </source>
</evidence>
<keyword evidence="3 16" id="KW-0808">Transferase</keyword>
<dbReference type="InterPro" id="IPR051646">
    <property type="entry name" value="NatB_acetyltransferase_subunit"/>
</dbReference>
<keyword evidence="19" id="KW-1185">Reference proteome</keyword>
<dbReference type="NCBIfam" id="TIGR01313">
    <property type="entry name" value="therm_gnt_kin"/>
    <property type="match status" value="1"/>
</dbReference>
<evidence type="ECO:0000256" key="11">
    <source>
        <dbReference type="ARBA" id="ARBA00047385"/>
    </source>
</evidence>
<evidence type="ECO:0000256" key="6">
    <source>
        <dbReference type="ARBA" id="ARBA00022840"/>
    </source>
</evidence>
<dbReference type="SUPFAM" id="SSF55729">
    <property type="entry name" value="Acyl-CoA N-acyltransferases (Nat)"/>
    <property type="match status" value="1"/>
</dbReference>
<comment type="catalytic activity">
    <reaction evidence="14">
        <text>N-terminal L-methionyl-L-glutaminyl-[protein] + acetyl-CoA = N-terminal N(alpha)-acetyl-L-methionyl-L-glutaminyl-[protein] + CoA + H(+)</text>
        <dbReference type="Rhea" id="RHEA:50492"/>
        <dbReference type="Rhea" id="RHEA-COMP:12698"/>
        <dbReference type="Rhea" id="RHEA-COMP:12699"/>
        <dbReference type="ChEBI" id="CHEBI:15378"/>
        <dbReference type="ChEBI" id="CHEBI:57287"/>
        <dbReference type="ChEBI" id="CHEBI:57288"/>
        <dbReference type="ChEBI" id="CHEBI:133361"/>
        <dbReference type="ChEBI" id="CHEBI:133362"/>
        <dbReference type="EC" id="2.3.1.254"/>
    </reaction>
</comment>
<comment type="function">
    <text evidence="10">Catalytic subunit of the NatB complex which catalyzes acetylation of the N-terminal methionine residues of peptides beginning with Met-Asp, Met-Glu, Met-Asn and Met-Gln. Proteins with cell cycle functions are overrepresented in the pool of NatB substrates. Required for maintaining the structure and function of actomyosin fibers and for proper cellular migration.</text>
</comment>
<gene>
    <name evidence="18" type="ORF">ANCCEY_12779</name>
</gene>
<evidence type="ECO:0000256" key="8">
    <source>
        <dbReference type="ARBA" id="ARBA00025786"/>
    </source>
</evidence>
<dbReference type="PANTHER" id="PTHR45910:SF1">
    <property type="entry name" value="N-ALPHA-ACETYLTRANSFERASE 20"/>
    <property type="match status" value="1"/>
</dbReference>
<dbReference type="Gene3D" id="3.40.630.30">
    <property type="match status" value="1"/>
</dbReference>
<comment type="subunit">
    <text evidence="9">Component of the N-terminal acetyltransferase B (NatB) complex which is composed of NAA20 and NAA25.</text>
</comment>
<dbReference type="Proteomes" id="UP000054495">
    <property type="component" value="Unassembled WGS sequence"/>
</dbReference>
<evidence type="ECO:0000256" key="1">
    <source>
        <dbReference type="ARBA" id="ARBA00004875"/>
    </source>
</evidence>
<reference evidence="18 19" key="1">
    <citation type="submission" date="2013-05" db="EMBL/GenBank/DDBJ databases">
        <title>Draft genome of the parasitic nematode Anyclostoma ceylanicum.</title>
        <authorList>
            <person name="Mitreva M."/>
        </authorList>
    </citation>
    <scope>NUCLEOTIDE SEQUENCE [LARGE SCALE GENOMIC DNA]</scope>
</reference>
<dbReference type="SUPFAM" id="SSF52540">
    <property type="entry name" value="P-loop containing nucleoside triphosphate hydrolases"/>
    <property type="match status" value="1"/>
</dbReference>
<dbReference type="UniPathway" id="UPA00792"/>
<dbReference type="GO" id="GO:0046316">
    <property type="term" value="F:gluconokinase activity"/>
    <property type="evidence" value="ECO:0007669"/>
    <property type="project" value="UniProtKB-EC"/>
</dbReference>
<evidence type="ECO:0000256" key="3">
    <source>
        <dbReference type="ARBA" id="ARBA00022679"/>
    </source>
</evidence>
<dbReference type="CDD" id="cd02021">
    <property type="entry name" value="GntK"/>
    <property type="match status" value="1"/>
</dbReference>
<dbReference type="Gene3D" id="3.40.50.300">
    <property type="entry name" value="P-loop containing nucleotide triphosphate hydrolases"/>
    <property type="match status" value="1"/>
</dbReference>
<dbReference type="EMBL" id="KE125493">
    <property type="protein sequence ID" value="EPB68123.1"/>
    <property type="molecule type" value="Genomic_DNA"/>
</dbReference>
<evidence type="ECO:0000256" key="4">
    <source>
        <dbReference type="ARBA" id="ARBA00022741"/>
    </source>
</evidence>
<evidence type="ECO:0000256" key="15">
    <source>
        <dbReference type="ARBA" id="ARBA00048890"/>
    </source>
</evidence>
<evidence type="ECO:0000313" key="18">
    <source>
        <dbReference type="EMBL" id="EPB68123.1"/>
    </source>
</evidence>
<dbReference type="PROSITE" id="PS51186">
    <property type="entry name" value="GNAT"/>
    <property type="match status" value="1"/>
</dbReference>
<evidence type="ECO:0000313" key="19">
    <source>
        <dbReference type="Proteomes" id="UP000054495"/>
    </source>
</evidence>
<dbReference type="Pfam" id="PF01202">
    <property type="entry name" value="SKI"/>
    <property type="match status" value="1"/>
</dbReference>
<name>A0A0D6LAB7_9BILA</name>
<comment type="similarity">
    <text evidence="8">Belongs to the acetyltransferase family. ARD1 subfamily.</text>
</comment>
<evidence type="ECO:0000256" key="2">
    <source>
        <dbReference type="ARBA" id="ARBA00008420"/>
    </source>
</evidence>
<evidence type="ECO:0000256" key="7">
    <source>
        <dbReference type="ARBA" id="ARBA00023315"/>
    </source>
</evidence>
<dbReference type="InterPro" id="IPR016181">
    <property type="entry name" value="Acyl_CoA_acyltransferase"/>
</dbReference>
<dbReference type="InterPro" id="IPR000182">
    <property type="entry name" value="GNAT_dom"/>
</dbReference>
<keyword evidence="4 16" id="KW-0547">Nucleotide-binding</keyword>
<dbReference type="GO" id="GO:0031416">
    <property type="term" value="C:NatB complex"/>
    <property type="evidence" value="ECO:0007669"/>
    <property type="project" value="TreeGrafter"/>
</dbReference>
<comment type="similarity">
    <text evidence="2 16">Belongs to the gluconokinase GntK/GntV family.</text>
</comment>
<comment type="catalytic activity">
    <reaction evidence="13 16">
        <text>D-gluconate + ATP = 6-phospho-D-gluconate + ADP + H(+)</text>
        <dbReference type="Rhea" id="RHEA:19433"/>
        <dbReference type="ChEBI" id="CHEBI:15378"/>
        <dbReference type="ChEBI" id="CHEBI:18391"/>
        <dbReference type="ChEBI" id="CHEBI:30616"/>
        <dbReference type="ChEBI" id="CHEBI:58759"/>
        <dbReference type="ChEBI" id="CHEBI:456216"/>
        <dbReference type="EC" id="2.7.1.12"/>
    </reaction>
</comment>
<evidence type="ECO:0000256" key="10">
    <source>
        <dbReference type="ARBA" id="ARBA00046112"/>
    </source>
</evidence>